<keyword evidence="5" id="KW-1185">Reference proteome</keyword>
<dbReference type="KEGG" id="cag:Cagg_0371"/>
<evidence type="ECO:0000256" key="2">
    <source>
        <dbReference type="ARBA" id="ARBA00023140"/>
    </source>
</evidence>
<organism evidence="4 5">
    <name type="scientific">Chloroflexus aggregans (strain MD-66 / DSM 9485)</name>
    <dbReference type="NCBI Taxonomy" id="326427"/>
    <lineage>
        <taxon>Bacteria</taxon>
        <taxon>Bacillati</taxon>
        <taxon>Chloroflexota</taxon>
        <taxon>Chloroflexia</taxon>
        <taxon>Chloroflexales</taxon>
        <taxon>Chloroflexineae</taxon>
        <taxon>Chloroflexaceae</taxon>
        <taxon>Chloroflexus</taxon>
    </lineage>
</organism>
<protein>
    <submittedName>
        <fullName evidence="4">Enoyl-CoA hydratase/isomerase</fullName>
    </submittedName>
</protein>
<dbReference type="InterPro" id="IPR051053">
    <property type="entry name" value="ECH/Chromodomain_protein"/>
</dbReference>
<dbReference type="RefSeq" id="WP_012615683.1">
    <property type="nucleotide sequence ID" value="NC_011831.1"/>
</dbReference>
<dbReference type="Pfam" id="PF00378">
    <property type="entry name" value="ECH_1"/>
    <property type="match status" value="1"/>
</dbReference>
<dbReference type="Proteomes" id="UP000002508">
    <property type="component" value="Chromosome"/>
</dbReference>
<dbReference type="GO" id="GO:0004165">
    <property type="term" value="F:delta(3)-delta(2)-enoyl-CoA isomerase activity"/>
    <property type="evidence" value="ECO:0007669"/>
    <property type="project" value="UniProtKB-ARBA"/>
</dbReference>
<evidence type="ECO:0000313" key="4">
    <source>
        <dbReference type="EMBL" id="ACL23317.1"/>
    </source>
</evidence>
<gene>
    <name evidence="4" type="ordered locus">Cagg_0371</name>
</gene>
<evidence type="ECO:0000256" key="3">
    <source>
        <dbReference type="ARBA" id="ARBA00023235"/>
    </source>
</evidence>
<proteinExistence type="predicted"/>
<accession>B8G313</accession>
<dbReference type="CDD" id="cd06558">
    <property type="entry name" value="crotonase-like"/>
    <property type="match status" value="1"/>
</dbReference>
<keyword evidence="2" id="KW-0576">Peroxisome</keyword>
<sequence length="262" mass="28264">MDNVVNIQRDGPVVTLTLNRPEHQNSLTPELLHALIEAIAIVRQHHGLRAVVLQASGPVFSCGSDVAILTGQSDRIAYADQLLALLHRVMLELIDLPVPLIAAVQGPVSGSAIGLVLVADVVLVTPETSFTAYATTLGLSPTGGWTAILPRLIGQRRTAETLLLERSITSTEAVAWGLANRIAPASHLAEEAQALAHQIAAQLPGSIACARRLLWAEREQLAAELERERELFCRQIRSIEADIGIKAFLDRQRNTIPKESAS</sequence>
<name>B8G313_CHLAD</name>
<dbReference type="eggNOG" id="COG1024">
    <property type="taxonomic scope" value="Bacteria"/>
</dbReference>
<reference evidence="4" key="1">
    <citation type="submission" date="2008-12" db="EMBL/GenBank/DDBJ databases">
        <title>Complete sequence of Chloroflexus aggregans DSM 9485.</title>
        <authorList>
            <consortium name="US DOE Joint Genome Institute"/>
            <person name="Lucas S."/>
            <person name="Copeland A."/>
            <person name="Lapidus A."/>
            <person name="Glavina del Rio T."/>
            <person name="Dalin E."/>
            <person name="Tice H."/>
            <person name="Pitluck S."/>
            <person name="Foster B."/>
            <person name="Larimer F."/>
            <person name="Land M."/>
            <person name="Hauser L."/>
            <person name="Kyrpides N."/>
            <person name="Mikhailova N."/>
            <person name="Bryant D."/>
            <person name="Richardson P."/>
        </authorList>
    </citation>
    <scope>NUCLEOTIDE SEQUENCE</scope>
    <source>
        <strain evidence="4">DSM 9485</strain>
    </source>
</reference>
<evidence type="ECO:0000256" key="1">
    <source>
        <dbReference type="ARBA" id="ARBA00004275"/>
    </source>
</evidence>
<dbReference type="SUPFAM" id="SSF52096">
    <property type="entry name" value="ClpP/crotonase"/>
    <property type="match status" value="1"/>
</dbReference>
<dbReference type="PANTHER" id="PTHR43684:SF1">
    <property type="entry name" value="ENOYL-COA DELTA ISOMERASE 2"/>
    <property type="match status" value="1"/>
</dbReference>
<dbReference type="EMBL" id="CP001337">
    <property type="protein sequence ID" value="ACL23317.1"/>
    <property type="molecule type" value="Genomic_DNA"/>
</dbReference>
<dbReference type="PANTHER" id="PTHR43684">
    <property type="match status" value="1"/>
</dbReference>
<dbReference type="HOGENOM" id="CLU_009834_7_2_0"/>
<dbReference type="Gene3D" id="3.90.226.10">
    <property type="entry name" value="2-enoyl-CoA Hydratase, Chain A, domain 1"/>
    <property type="match status" value="1"/>
</dbReference>
<dbReference type="STRING" id="326427.Cagg_0371"/>
<keyword evidence="3" id="KW-0413">Isomerase</keyword>
<dbReference type="OrthoDB" id="9777977at2"/>
<dbReference type="InterPro" id="IPR001753">
    <property type="entry name" value="Enoyl-CoA_hydra/iso"/>
</dbReference>
<dbReference type="AlphaFoldDB" id="B8G313"/>
<comment type="subcellular location">
    <subcellularLocation>
        <location evidence="1">Peroxisome</location>
    </subcellularLocation>
</comment>
<dbReference type="InterPro" id="IPR029045">
    <property type="entry name" value="ClpP/crotonase-like_dom_sf"/>
</dbReference>
<evidence type="ECO:0000313" key="5">
    <source>
        <dbReference type="Proteomes" id="UP000002508"/>
    </source>
</evidence>